<feature type="domain" description="Erythromycin biosynthesis protein CIII-like C-terminal" evidence="4">
    <location>
        <begin position="266"/>
        <end position="368"/>
    </location>
</feature>
<comment type="caution">
    <text evidence="5">The sequence shown here is derived from an EMBL/GenBank/DDBJ whole genome shotgun (WGS) entry which is preliminary data.</text>
</comment>
<evidence type="ECO:0000313" key="5">
    <source>
        <dbReference type="EMBL" id="GLV60309.1"/>
    </source>
</evidence>
<comment type="similarity">
    <text evidence="1">Belongs to the UDP-glycosyltransferase family.</text>
</comment>
<organism evidence="5 6">
    <name type="scientific">Dictyobacter halimunensis</name>
    <dbReference type="NCBI Taxonomy" id="3026934"/>
    <lineage>
        <taxon>Bacteria</taxon>
        <taxon>Bacillati</taxon>
        <taxon>Chloroflexota</taxon>
        <taxon>Ktedonobacteria</taxon>
        <taxon>Ktedonobacterales</taxon>
        <taxon>Dictyobacteraceae</taxon>
        <taxon>Dictyobacter</taxon>
    </lineage>
</organism>
<keyword evidence="3" id="KW-0175">Coiled coil</keyword>
<sequence length="397" mass="44411">MAKYAFFSIPAYGHVLPTLPLVAELVSRGEQVNYYMRSDHKNSIEAVGATWRDFPFFVSMTLEEEARAVESIIDSLRAEQTNCIIYDFSFIWGGLLARALRIPAINVRSTYAHNRHFTLQSIHQHKSHIWPGQEGEGAAGSLDIHAIYTQFARIGQVLNVPLPPSDDPYAVFSANEALNIYMIPHKFQPYAETFDERHIFIGSSIQSRSSNEDFPFEFLDDRPLIYIALGTLFNDRADIFKTCIKAFGQTNWQVVLSRGRQTTSFALGPIPANFLVVNYAPQLELLKRASIFISHGGMNSTIESIMAGVPAVYIPQIAEQAINAEMAEKLGLGIALNPEKVAIDQLRDAVEQISNNRARYEKDIQTMRASIQGEGGYKRAVDTILSLNANRPDMTSC</sequence>
<dbReference type="NCBIfam" id="TIGR01426">
    <property type="entry name" value="MGT"/>
    <property type="match status" value="1"/>
</dbReference>
<evidence type="ECO:0000259" key="4">
    <source>
        <dbReference type="Pfam" id="PF06722"/>
    </source>
</evidence>
<reference evidence="5 6" key="1">
    <citation type="submission" date="2023-02" db="EMBL/GenBank/DDBJ databases">
        <title>Dictyobacter halimunensis sp. nov., a new member of the class Ktedonobacteria from forest soil in a geothermal area.</title>
        <authorList>
            <person name="Rachmania M.K."/>
            <person name="Ningsih F."/>
            <person name="Sakai Y."/>
            <person name="Yabe S."/>
            <person name="Yokota A."/>
            <person name="Sjamsuridzal W."/>
        </authorList>
    </citation>
    <scope>NUCLEOTIDE SEQUENCE [LARGE SCALE GENOMIC DNA]</scope>
    <source>
        <strain evidence="5 6">S3.2.2.5</strain>
    </source>
</reference>
<dbReference type="InterPro" id="IPR010610">
    <property type="entry name" value="EryCIII-like_C"/>
</dbReference>
<protein>
    <submittedName>
        <fullName evidence="5">UDP-glucosyltransferase YojK</fullName>
    </submittedName>
</protein>
<dbReference type="SUPFAM" id="SSF53756">
    <property type="entry name" value="UDP-Glycosyltransferase/glycogen phosphorylase"/>
    <property type="match status" value="1"/>
</dbReference>
<proteinExistence type="inferred from homology"/>
<dbReference type="RefSeq" id="WP_338257342.1">
    <property type="nucleotide sequence ID" value="NZ_BSRI01000002.1"/>
</dbReference>
<evidence type="ECO:0000313" key="6">
    <source>
        <dbReference type="Proteomes" id="UP001344906"/>
    </source>
</evidence>
<evidence type="ECO:0000256" key="1">
    <source>
        <dbReference type="ARBA" id="ARBA00009995"/>
    </source>
</evidence>
<dbReference type="PANTHER" id="PTHR48050:SF13">
    <property type="entry name" value="STEROL 3-BETA-GLUCOSYLTRANSFERASE UGT80A2"/>
    <property type="match status" value="1"/>
</dbReference>
<accession>A0ABQ6G2T2</accession>
<dbReference type="PANTHER" id="PTHR48050">
    <property type="entry name" value="STEROL 3-BETA-GLUCOSYLTRANSFERASE"/>
    <property type="match status" value="1"/>
</dbReference>
<name>A0ABQ6G2T2_9CHLR</name>
<dbReference type="InterPro" id="IPR006326">
    <property type="entry name" value="UDPGT_MGT-like"/>
</dbReference>
<evidence type="ECO:0000256" key="2">
    <source>
        <dbReference type="ARBA" id="ARBA00022679"/>
    </source>
</evidence>
<dbReference type="InterPro" id="IPR050426">
    <property type="entry name" value="Glycosyltransferase_28"/>
</dbReference>
<dbReference type="Proteomes" id="UP001344906">
    <property type="component" value="Unassembled WGS sequence"/>
</dbReference>
<keyword evidence="6" id="KW-1185">Reference proteome</keyword>
<evidence type="ECO:0000256" key="3">
    <source>
        <dbReference type="SAM" id="Coils"/>
    </source>
</evidence>
<dbReference type="CDD" id="cd03784">
    <property type="entry name" value="GT1_Gtf-like"/>
    <property type="match status" value="1"/>
</dbReference>
<dbReference type="EMBL" id="BSRI01000002">
    <property type="protein sequence ID" value="GLV60309.1"/>
    <property type="molecule type" value="Genomic_DNA"/>
</dbReference>
<feature type="coiled-coil region" evidence="3">
    <location>
        <begin position="343"/>
        <end position="370"/>
    </location>
</feature>
<keyword evidence="2" id="KW-0808">Transferase</keyword>
<dbReference type="Gene3D" id="3.40.50.2000">
    <property type="entry name" value="Glycogen Phosphorylase B"/>
    <property type="match status" value="2"/>
</dbReference>
<gene>
    <name evidence="5" type="primary">yojK</name>
    <name evidence="5" type="ORF">KDH_71290</name>
</gene>
<dbReference type="InterPro" id="IPR002213">
    <property type="entry name" value="UDP_glucos_trans"/>
</dbReference>
<dbReference type="Pfam" id="PF06722">
    <property type="entry name" value="EryCIII-like_C"/>
    <property type="match status" value="1"/>
</dbReference>